<keyword evidence="1" id="KW-1133">Transmembrane helix</keyword>
<evidence type="ECO:0008006" key="4">
    <source>
        <dbReference type="Google" id="ProtNLM"/>
    </source>
</evidence>
<evidence type="ECO:0000313" key="2">
    <source>
        <dbReference type="EMBL" id="BBL70508.1"/>
    </source>
</evidence>
<reference evidence="2" key="1">
    <citation type="submission" date="2019-06" db="EMBL/GenBank/DDBJ databases">
        <title>Complete genome sequence of Methylogaea oryzae strain JCM16910.</title>
        <authorList>
            <person name="Asakawa S."/>
        </authorList>
    </citation>
    <scope>NUCLEOTIDE SEQUENCE</scope>
    <source>
        <strain evidence="2">E10</strain>
    </source>
</reference>
<dbReference type="RefSeq" id="WP_221048469.1">
    <property type="nucleotide sequence ID" value="NZ_AP019782.1"/>
</dbReference>
<feature type="transmembrane region" description="Helical" evidence="1">
    <location>
        <begin position="409"/>
        <end position="427"/>
    </location>
</feature>
<keyword evidence="3" id="KW-1185">Reference proteome</keyword>
<keyword evidence="1" id="KW-0812">Transmembrane</keyword>
<gene>
    <name evidence="2" type="ORF">MoryE10_11140</name>
</gene>
<dbReference type="Pfam" id="PF13163">
    <property type="entry name" value="DUF3999"/>
    <property type="match status" value="1"/>
</dbReference>
<protein>
    <recommendedName>
        <fullName evidence="4">DUF3999 domain-containing protein</fullName>
    </recommendedName>
</protein>
<name>A0A8D4VLU8_9GAMM</name>
<evidence type="ECO:0000256" key="1">
    <source>
        <dbReference type="SAM" id="Phobius"/>
    </source>
</evidence>
<dbReference type="KEGG" id="moz:MoryE10_11140"/>
<organism evidence="2 3">
    <name type="scientific">Methylogaea oryzae</name>
    <dbReference type="NCBI Taxonomy" id="1295382"/>
    <lineage>
        <taxon>Bacteria</taxon>
        <taxon>Pseudomonadati</taxon>
        <taxon>Pseudomonadota</taxon>
        <taxon>Gammaproteobacteria</taxon>
        <taxon>Methylococcales</taxon>
        <taxon>Methylococcaceae</taxon>
        <taxon>Methylogaea</taxon>
    </lineage>
</organism>
<dbReference type="AlphaFoldDB" id="A0A8D4VLU8"/>
<dbReference type="InterPro" id="IPR025060">
    <property type="entry name" value="DUF3999"/>
</dbReference>
<proteinExistence type="predicted"/>
<sequence length="439" mass="48783">MGAEPVAYRYSKPIEYAGGQTEALLAVPLDSQVYTATRDGYPDLRLLDQAGAETPFLLEKSVEPHSEIVHERHGGGVAGMKPLGAAGIEVLLRADKDTPPTDGLTLVTPLADYEQRVQVFGSDDGKNWSPLVQDAAIYDYSRYMDVSNRDIPLPANGYRHFKLVIADAARTRQSELTELTRHLQAGKERERSETTTVHTEPLRIDRVELWHKVSRSLPAEEKKFDYPVVAFKTEEDAKNHWTVIDVQSNREPLTQLALHSPERNYSRGATVQVEVKRGIESQWRDIGGATVQSLRFENLNREQTGIGFPEQRQTHYRILVRNQDNPPLSIDGVAAQGNGYRLLFLAAPGKSYRLHYGAEKAEQPRYDTAPITEPLRAGYQPVAARLGPEQAANPQPPAMDFAGLLNSRYFLGAVIALTVAILAWALVGAGRRIGQMPED</sequence>
<accession>A0A8D4VLU8</accession>
<keyword evidence="1" id="KW-0472">Membrane</keyword>
<dbReference type="EMBL" id="AP019782">
    <property type="protein sequence ID" value="BBL70508.1"/>
    <property type="molecule type" value="Genomic_DNA"/>
</dbReference>
<dbReference type="Proteomes" id="UP000824988">
    <property type="component" value="Chromosome"/>
</dbReference>
<evidence type="ECO:0000313" key="3">
    <source>
        <dbReference type="Proteomes" id="UP000824988"/>
    </source>
</evidence>